<accession>A0A836GXV8</accession>
<keyword evidence="1" id="KW-0472">Membrane</keyword>
<name>A0A836GXV8_9TRYP</name>
<reference evidence="3" key="2">
    <citation type="journal article" date="2021" name="Sci. Data">
        <title>Chromosome-scale genome sequencing, assembly and annotation of six genomes from subfamily Leishmaniinae.</title>
        <authorList>
            <person name="Almutairi H."/>
            <person name="Urbaniak M.D."/>
            <person name="Bates M.D."/>
            <person name="Jariyapan N."/>
            <person name="Kwakye-Nuako G."/>
            <person name="Thomaz Soccol V."/>
            <person name="Al-Salem W.S."/>
            <person name="Dillon R.J."/>
            <person name="Bates P.A."/>
            <person name="Gatherer D."/>
        </authorList>
    </citation>
    <scope>NUCLEOTIDE SEQUENCE [LARGE SCALE GENOMIC DNA]</scope>
</reference>
<keyword evidence="1" id="KW-1133">Transmembrane helix</keyword>
<evidence type="ECO:0000256" key="1">
    <source>
        <dbReference type="SAM" id="Phobius"/>
    </source>
</evidence>
<dbReference type="EMBL" id="JAFHLR010000035">
    <property type="protein sequence ID" value="KAG5466213.1"/>
    <property type="molecule type" value="Genomic_DNA"/>
</dbReference>
<dbReference type="GeneID" id="92357346"/>
<proteinExistence type="predicted"/>
<dbReference type="AlphaFoldDB" id="A0A836GXV8"/>
<dbReference type="SMR" id="A0A836GXV8"/>
<sequence>MFSGLCFRGWIVMSFISVLLFIAVAVPAVYIPRTSWRAAYVAVVAPVVWAVYNIALYFILYRPMVHCTRTFRDGACCESGSAGGTRNVTLLTKEIYQLNTVVHALQCETAEVKAAATLINRQLDGQIGGDLSQKHLDNSIAVLTPAMRSL</sequence>
<feature type="transmembrane region" description="Helical" evidence="1">
    <location>
        <begin position="12"/>
        <end position="32"/>
    </location>
</feature>
<keyword evidence="1" id="KW-0812">Transmembrane</keyword>
<comment type="caution">
    <text evidence="2">The sequence shown here is derived from an EMBL/GenBank/DDBJ whole genome shotgun (WGS) entry which is preliminary data.</text>
</comment>
<protein>
    <submittedName>
        <fullName evidence="2">Uncharacterized protein</fullName>
    </submittedName>
</protein>
<dbReference type="KEGG" id="loi:92357346"/>
<evidence type="ECO:0000313" key="3">
    <source>
        <dbReference type="Proteomes" id="UP000674143"/>
    </source>
</evidence>
<dbReference type="RefSeq" id="XP_067059103.1">
    <property type="nucleotide sequence ID" value="XM_067203412.1"/>
</dbReference>
<reference evidence="3" key="1">
    <citation type="journal article" date="2021" name="Microbiol. Resour. Announc.">
        <title>LGAAP: Leishmaniinae Genome Assembly and Annotation Pipeline.</title>
        <authorList>
            <person name="Almutairi H."/>
            <person name="Urbaniak M.D."/>
            <person name="Bates M.D."/>
            <person name="Jariyapan N."/>
            <person name="Kwakye-Nuako G."/>
            <person name="Thomaz-Soccol V."/>
            <person name="Al-Salem W.S."/>
            <person name="Dillon R.J."/>
            <person name="Bates P.A."/>
            <person name="Gatherer D."/>
        </authorList>
    </citation>
    <scope>NUCLEOTIDE SEQUENCE [LARGE SCALE GENOMIC DNA]</scope>
</reference>
<feature type="transmembrane region" description="Helical" evidence="1">
    <location>
        <begin position="38"/>
        <end position="60"/>
    </location>
</feature>
<gene>
    <name evidence="2" type="ORF">LSCM4_01358</name>
</gene>
<organism evidence="2 3">
    <name type="scientific">Leishmania orientalis</name>
    <dbReference type="NCBI Taxonomy" id="2249476"/>
    <lineage>
        <taxon>Eukaryota</taxon>
        <taxon>Discoba</taxon>
        <taxon>Euglenozoa</taxon>
        <taxon>Kinetoplastea</taxon>
        <taxon>Metakinetoplastina</taxon>
        <taxon>Trypanosomatida</taxon>
        <taxon>Trypanosomatidae</taxon>
        <taxon>Leishmaniinae</taxon>
        <taxon>Leishmania</taxon>
    </lineage>
</organism>
<evidence type="ECO:0000313" key="2">
    <source>
        <dbReference type="EMBL" id="KAG5466213.1"/>
    </source>
</evidence>
<keyword evidence="3" id="KW-1185">Reference proteome</keyword>
<dbReference type="Proteomes" id="UP000674143">
    <property type="component" value="Unassembled WGS sequence"/>
</dbReference>